<dbReference type="RefSeq" id="WP_231418022.1">
    <property type="nucleotide sequence ID" value="NZ_CP126446.1"/>
</dbReference>
<dbReference type="Proteomes" id="UP001236652">
    <property type="component" value="Chromosome"/>
</dbReference>
<evidence type="ECO:0000313" key="1">
    <source>
        <dbReference type="EMBL" id="WIF99363.1"/>
    </source>
</evidence>
<evidence type="ECO:0000313" key="2">
    <source>
        <dbReference type="Proteomes" id="UP001236652"/>
    </source>
</evidence>
<gene>
    <name evidence="1" type="ORF">QNI29_06815</name>
</gene>
<name>A0ABY8V144_9BACI</name>
<accession>A0ABY8V144</accession>
<sequence>MEMLHIFGIKDSTFQHFSISTLSIKQERIHVLTEITDVPSDYFLSDHLVTFILKHINLSELLLYHRKPFKKYNAVHQTNIRFIDYRWLPIPTGTVLAVIITY</sequence>
<reference evidence="1 2" key="1">
    <citation type="submission" date="2023-05" db="EMBL/GenBank/DDBJ databases">
        <title>Comparative genomics reveals the evidence of polycyclic aromatic hydrocarbons degradation in moderately halophilic genus Pontibacillus.</title>
        <authorList>
            <person name="Yang H."/>
            <person name="Qian Z."/>
        </authorList>
    </citation>
    <scope>NUCLEOTIDE SEQUENCE [LARGE SCALE GENOMIC DNA]</scope>
    <source>
        <strain evidence="2">HN14</strain>
    </source>
</reference>
<protein>
    <submittedName>
        <fullName evidence="1">Uncharacterized protein</fullName>
    </submittedName>
</protein>
<organism evidence="1 2">
    <name type="scientific">Pontibacillus chungwhensis</name>
    <dbReference type="NCBI Taxonomy" id="265426"/>
    <lineage>
        <taxon>Bacteria</taxon>
        <taxon>Bacillati</taxon>
        <taxon>Bacillota</taxon>
        <taxon>Bacilli</taxon>
        <taxon>Bacillales</taxon>
        <taxon>Bacillaceae</taxon>
        <taxon>Pontibacillus</taxon>
    </lineage>
</organism>
<keyword evidence="2" id="KW-1185">Reference proteome</keyword>
<dbReference type="EMBL" id="CP126446">
    <property type="protein sequence ID" value="WIF99363.1"/>
    <property type="molecule type" value="Genomic_DNA"/>
</dbReference>
<proteinExistence type="predicted"/>